<protein>
    <submittedName>
        <fullName evidence="2">Uncharacterized protein</fullName>
    </submittedName>
</protein>
<dbReference type="Gramene" id="mRNA:HanXRQr2_Chr14g0633921">
    <property type="protein sequence ID" value="mRNA:HanXRQr2_Chr14g0633921"/>
    <property type="gene ID" value="HanXRQr2_Chr14g0633921"/>
</dbReference>
<keyword evidence="3" id="KW-1185">Reference proteome</keyword>
<dbReference type="EMBL" id="MNCJ02000329">
    <property type="protein sequence ID" value="KAF5768224.1"/>
    <property type="molecule type" value="Genomic_DNA"/>
</dbReference>
<evidence type="ECO:0000313" key="2">
    <source>
        <dbReference type="EMBL" id="OTF97499.1"/>
    </source>
</evidence>
<dbReference type="Proteomes" id="UP000215914">
    <property type="component" value="Chromosome 14"/>
</dbReference>
<reference evidence="2" key="2">
    <citation type="submission" date="2017-02" db="EMBL/GenBank/DDBJ databases">
        <title>Sunflower complete genome.</title>
        <authorList>
            <person name="Langlade N."/>
            <person name="Munos S."/>
        </authorList>
    </citation>
    <scope>NUCLEOTIDE SEQUENCE [LARGE SCALE GENOMIC DNA]</scope>
    <source>
        <tissue evidence="2">Leaves</tissue>
    </source>
</reference>
<evidence type="ECO:0000313" key="1">
    <source>
        <dbReference type="EMBL" id="KAF5768224.1"/>
    </source>
</evidence>
<organism evidence="2 3">
    <name type="scientific">Helianthus annuus</name>
    <name type="common">Common sunflower</name>
    <dbReference type="NCBI Taxonomy" id="4232"/>
    <lineage>
        <taxon>Eukaryota</taxon>
        <taxon>Viridiplantae</taxon>
        <taxon>Streptophyta</taxon>
        <taxon>Embryophyta</taxon>
        <taxon>Tracheophyta</taxon>
        <taxon>Spermatophyta</taxon>
        <taxon>Magnoliopsida</taxon>
        <taxon>eudicotyledons</taxon>
        <taxon>Gunneridae</taxon>
        <taxon>Pentapetalae</taxon>
        <taxon>asterids</taxon>
        <taxon>campanulids</taxon>
        <taxon>Asterales</taxon>
        <taxon>Asteraceae</taxon>
        <taxon>Asteroideae</taxon>
        <taxon>Heliantheae alliance</taxon>
        <taxon>Heliantheae</taxon>
        <taxon>Helianthus</taxon>
    </lineage>
</organism>
<reference evidence="1 3" key="1">
    <citation type="journal article" date="2017" name="Nature">
        <title>The sunflower genome provides insights into oil metabolism, flowering and Asterid evolution.</title>
        <authorList>
            <person name="Badouin H."/>
            <person name="Gouzy J."/>
            <person name="Grassa C.J."/>
            <person name="Murat F."/>
            <person name="Staton S.E."/>
            <person name="Cottret L."/>
            <person name="Lelandais-Briere C."/>
            <person name="Owens G.L."/>
            <person name="Carrere S."/>
            <person name="Mayjonade B."/>
            <person name="Legrand L."/>
            <person name="Gill N."/>
            <person name="Kane N.C."/>
            <person name="Bowers J.E."/>
            <person name="Hubner S."/>
            <person name="Bellec A."/>
            <person name="Berard A."/>
            <person name="Berges H."/>
            <person name="Blanchet N."/>
            <person name="Boniface M.C."/>
            <person name="Brunel D."/>
            <person name="Catrice O."/>
            <person name="Chaidir N."/>
            <person name="Claudel C."/>
            <person name="Donnadieu C."/>
            <person name="Faraut T."/>
            <person name="Fievet G."/>
            <person name="Helmstetter N."/>
            <person name="King M."/>
            <person name="Knapp S.J."/>
            <person name="Lai Z."/>
            <person name="Le Paslier M.C."/>
            <person name="Lippi Y."/>
            <person name="Lorenzon L."/>
            <person name="Mandel J.R."/>
            <person name="Marage G."/>
            <person name="Marchand G."/>
            <person name="Marquand E."/>
            <person name="Bret-Mestries E."/>
            <person name="Morien E."/>
            <person name="Nambeesan S."/>
            <person name="Nguyen T."/>
            <person name="Pegot-Espagnet P."/>
            <person name="Pouilly N."/>
            <person name="Raftis F."/>
            <person name="Sallet E."/>
            <person name="Schiex T."/>
            <person name="Thomas J."/>
            <person name="Vandecasteele C."/>
            <person name="Vares D."/>
            <person name="Vear F."/>
            <person name="Vautrin S."/>
            <person name="Crespi M."/>
            <person name="Mangin B."/>
            <person name="Burke J.M."/>
            <person name="Salse J."/>
            <person name="Munos S."/>
            <person name="Vincourt P."/>
            <person name="Rieseberg L.H."/>
            <person name="Langlade N.B."/>
        </authorList>
    </citation>
    <scope>NUCLEOTIDE SEQUENCE [LARGE SCALE GENOMIC DNA]</scope>
    <source>
        <strain evidence="3">cv. SF193</strain>
        <tissue evidence="1">Leaves</tissue>
    </source>
</reference>
<dbReference type="InParanoid" id="A0A251SF57"/>
<dbReference type="AlphaFoldDB" id="A0A251SF57"/>
<name>A0A251SF57_HELAN</name>
<sequence>MIRHRRSQRRQWRRWRWVEAPPMRFTVGSIGYGRCLYQFTCYRGGSLCPTVNHWKNLFFFFLIVF</sequence>
<gene>
    <name evidence="2" type="ORF">HannXRQ_Chr14g0435241</name>
    <name evidence="1" type="ORF">HanXRQr2_Chr14g0633921</name>
</gene>
<reference evidence="1" key="3">
    <citation type="submission" date="2020-06" db="EMBL/GenBank/DDBJ databases">
        <title>Helianthus annuus Genome sequencing and assembly Release 2.</title>
        <authorList>
            <person name="Gouzy J."/>
            <person name="Langlade N."/>
            <person name="Munos S."/>
        </authorList>
    </citation>
    <scope>NUCLEOTIDE SEQUENCE</scope>
    <source>
        <tissue evidence="1">Leaves</tissue>
    </source>
</reference>
<accession>A0A251SF57</accession>
<evidence type="ECO:0000313" key="3">
    <source>
        <dbReference type="Proteomes" id="UP000215914"/>
    </source>
</evidence>
<proteinExistence type="predicted"/>
<dbReference type="EMBL" id="CM007903">
    <property type="protein sequence ID" value="OTF97499.1"/>
    <property type="molecule type" value="Genomic_DNA"/>
</dbReference>